<dbReference type="Proteomes" id="UP000699042">
    <property type="component" value="Unassembled WGS sequence"/>
</dbReference>
<dbReference type="EMBL" id="JAESDN010000003">
    <property type="protein sequence ID" value="KAG7053810.1"/>
    <property type="molecule type" value="Genomic_DNA"/>
</dbReference>
<proteinExistence type="predicted"/>
<protein>
    <submittedName>
        <fullName evidence="1">Uncharacterized protein</fullName>
    </submittedName>
</protein>
<name>A0A9P7RB28_9PEZI</name>
<accession>A0A9P7RB28</accession>
<organism evidence="1 2">
    <name type="scientific">Colletotrichum scovillei</name>
    <dbReference type="NCBI Taxonomy" id="1209932"/>
    <lineage>
        <taxon>Eukaryota</taxon>
        <taxon>Fungi</taxon>
        <taxon>Dikarya</taxon>
        <taxon>Ascomycota</taxon>
        <taxon>Pezizomycotina</taxon>
        <taxon>Sordariomycetes</taxon>
        <taxon>Hypocreomycetidae</taxon>
        <taxon>Glomerellales</taxon>
        <taxon>Glomerellaceae</taxon>
        <taxon>Colletotrichum</taxon>
        <taxon>Colletotrichum acutatum species complex</taxon>
    </lineage>
</organism>
<dbReference type="AlphaFoldDB" id="A0A9P7RB28"/>
<keyword evidence="2" id="KW-1185">Reference proteome</keyword>
<evidence type="ECO:0000313" key="2">
    <source>
        <dbReference type="Proteomes" id="UP000699042"/>
    </source>
</evidence>
<gene>
    <name evidence="1" type="ORF">JMJ77_000890</name>
</gene>
<feature type="non-terminal residue" evidence="1">
    <location>
        <position position="46"/>
    </location>
</feature>
<comment type="caution">
    <text evidence="1">The sequence shown here is derived from an EMBL/GenBank/DDBJ whole genome shotgun (WGS) entry which is preliminary data.</text>
</comment>
<reference evidence="1" key="1">
    <citation type="submission" date="2021-05" db="EMBL/GenBank/DDBJ databases">
        <title>Comparative genomics of three Colletotrichum scovillei strains and genetic complementation revealed genes involved fungal growth and virulence on chili pepper.</title>
        <authorList>
            <person name="Hsieh D.-K."/>
            <person name="Chuang S.-C."/>
            <person name="Chen C.-Y."/>
            <person name="Chao Y.-T."/>
            <person name="Lu M.-Y.J."/>
            <person name="Lee M.-H."/>
            <person name="Shih M.-C."/>
        </authorList>
    </citation>
    <scope>NUCLEOTIDE SEQUENCE</scope>
    <source>
        <strain evidence="1">Coll-153</strain>
    </source>
</reference>
<evidence type="ECO:0000313" key="1">
    <source>
        <dbReference type="EMBL" id="KAG7053810.1"/>
    </source>
</evidence>
<sequence>MCFTNTYTYLHSTIYGRLSSFAFDRRWVPMAMGRLGGEGGGPPTWM</sequence>